<accession>U4LDN9</accession>
<sequence length="34" mass="3633">MRGVDGGRGVSLFRALISTLVVVTATRQQGCIRD</sequence>
<evidence type="ECO:0000313" key="2">
    <source>
        <dbReference type="Proteomes" id="UP000018144"/>
    </source>
</evidence>
<name>U4LDN9_PYROM</name>
<organism evidence="1 2">
    <name type="scientific">Pyronema omphalodes (strain CBS 100304)</name>
    <name type="common">Pyronema confluens</name>
    <dbReference type="NCBI Taxonomy" id="1076935"/>
    <lineage>
        <taxon>Eukaryota</taxon>
        <taxon>Fungi</taxon>
        <taxon>Dikarya</taxon>
        <taxon>Ascomycota</taxon>
        <taxon>Pezizomycotina</taxon>
        <taxon>Pezizomycetes</taxon>
        <taxon>Pezizales</taxon>
        <taxon>Pyronemataceae</taxon>
        <taxon>Pyronema</taxon>
    </lineage>
</organism>
<dbReference type="Proteomes" id="UP000018144">
    <property type="component" value="Unassembled WGS sequence"/>
</dbReference>
<proteinExistence type="predicted"/>
<keyword evidence="2" id="KW-1185">Reference proteome</keyword>
<dbReference type="AlphaFoldDB" id="U4LDN9"/>
<gene>
    <name evidence="1" type="ORF">PCON_07792</name>
</gene>
<dbReference type="EMBL" id="HF935395">
    <property type="protein sequence ID" value="CCX29973.1"/>
    <property type="molecule type" value="Genomic_DNA"/>
</dbReference>
<reference evidence="1 2" key="1">
    <citation type="journal article" date="2013" name="PLoS Genet.">
        <title>The genome and development-dependent transcriptomes of Pyronema confluens: a window into fungal evolution.</title>
        <authorList>
            <person name="Traeger S."/>
            <person name="Altegoer F."/>
            <person name="Freitag M."/>
            <person name="Gabaldon T."/>
            <person name="Kempken F."/>
            <person name="Kumar A."/>
            <person name="Marcet-Houben M."/>
            <person name="Poggeler S."/>
            <person name="Stajich J.E."/>
            <person name="Nowrousian M."/>
        </authorList>
    </citation>
    <scope>NUCLEOTIDE SEQUENCE [LARGE SCALE GENOMIC DNA]</scope>
    <source>
        <strain evidence="2">CBS 100304</strain>
        <tissue evidence="1">Vegetative mycelium</tissue>
    </source>
</reference>
<evidence type="ECO:0000313" key="1">
    <source>
        <dbReference type="EMBL" id="CCX29973.1"/>
    </source>
</evidence>
<protein>
    <submittedName>
        <fullName evidence="1">Uncharacterized protein</fullName>
    </submittedName>
</protein>